<keyword evidence="3" id="KW-0865">Zymogen</keyword>
<dbReference type="InterPro" id="IPR023343">
    <property type="entry name" value="Penicillin_amidase_dom1"/>
</dbReference>
<dbReference type="Gene3D" id="3.60.20.10">
    <property type="entry name" value="Glutamine Phosphoribosylpyrophosphate, subunit 1, domain 1"/>
    <property type="match status" value="1"/>
</dbReference>
<organism evidence="4 5">
    <name type="scientific">Belliella calami</name>
    <dbReference type="NCBI Taxonomy" id="2923436"/>
    <lineage>
        <taxon>Bacteria</taxon>
        <taxon>Pseudomonadati</taxon>
        <taxon>Bacteroidota</taxon>
        <taxon>Cytophagia</taxon>
        <taxon>Cytophagales</taxon>
        <taxon>Cyclobacteriaceae</taxon>
        <taxon>Belliella</taxon>
    </lineage>
</organism>
<dbReference type="InterPro" id="IPR014395">
    <property type="entry name" value="Pen/GL7ACA/AHL_acylase"/>
</dbReference>
<protein>
    <submittedName>
        <fullName evidence="4">Penicillin acylase family protein</fullName>
    </submittedName>
</protein>
<dbReference type="Gene3D" id="1.10.439.10">
    <property type="entry name" value="Penicillin Amidohydrolase, domain 1"/>
    <property type="match status" value="1"/>
</dbReference>
<dbReference type="PANTHER" id="PTHR34218:SF5">
    <property type="entry name" value="PENICILLIN ACYLASE FAMILY PROTEIN"/>
    <property type="match status" value="1"/>
</dbReference>
<dbReference type="PANTHER" id="PTHR34218">
    <property type="entry name" value="PEPTIDASE S45 PENICILLIN AMIDASE"/>
    <property type="match status" value="1"/>
</dbReference>
<dbReference type="Pfam" id="PF01804">
    <property type="entry name" value="Penicil_amidase"/>
    <property type="match status" value="1"/>
</dbReference>
<keyword evidence="2" id="KW-0378">Hydrolase</keyword>
<dbReference type="SUPFAM" id="SSF56235">
    <property type="entry name" value="N-terminal nucleophile aminohydrolases (Ntn hydrolases)"/>
    <property type="match status" value="1"/>
</dbReference>
<name>A0ABS9UJT6_9BACT</name>
<comment type="similarity">
    <text evidence="1">Belongs to the peptidase S45 family.</text>
</comment>
<dbReference type="PIRSF" id="PIRSF001227">
    <property type="entry name" value="Pen_acylase"/>
    <property type="match status" value="1"/>
</dbReference>
<keyword evidence="5" id="KW-1185">Reference proteome</keyword>
<dbReference type="Proteomes" id="UP001165488">
    <property type="component" value="Unassembled WGS sequence"/>
</dbReference>
<sequence>MKKLLIAVLFVFLFIFFGTIVGYQIIKRQMAPEYDGDKELLDLQANSEVYFDDFGIPHIYAENESDAYLTLGYIHAQDRLFQMEMMRRVGSGTLAELLGEDLVDVDKFFRTLGIPKHAEWSTEVWNQEHNSSSKSATEAYIKGVNQFIENGKLPLEYSLLGEKPRPFTINDVHSIVGYMSFTFAMAMKTDPLVTKISRQLGPQYLDVLSVHTLPEHHVIPNNYPYRNPETNDINFDETLISLLDKIPVPLLEGSNSWVIGPTKTASGEVLFLNDTHIGFAQPSVWYEAHIEYPDFSFYGNHLAGVPFGLVGHTREHSIGLTMFENDDQDFFEEKLNPQNPNQVLYKDSFNDLKIKNEKILIKDKEAIDFEIKESIHGPIMNDVIPEIGRLTDNPVASWWVYIQEPTKALEAIYKMNHAKSIQEVEEAVRLIHAPGLNVMYGDKAGNIAWWAAAKLPIRPEQVNSKLFLDGKTDLDEPTGWMPFEENPMSVNPTSGFVASANNQPDTLSNGTFFPGYYYPGDRWNRIAKTVSSRNDWTQENIKSLQLETVNETHPIIAKSMIEAINESAFGDFEKVKQALVNWDGNHDLESISPTVYYKWLYHTLHGMMADELGEADFENFLKTFLYIRSVQNLVQTENSPWWDNTSTEKIEQRKEIILNALEKTLKELESQFGKNISNWQWKNAVKLEHPHPLGAKKPLDRIFNVKAPAVSANEESINKLAFDLNGEGIYYVKSGPAMRIIIDFANVEASESVLPTGQSGNVFSPHYSDQAELFATGQYRPQLMNESQIKNSPSGILRFSPKRK</sequence>
<dbReference type="InterPro" id="IPR043147">
    <property type="entry name" value="Penicillin_amidase_A-knob"/>
</dbReference>
<dbReference type="RefSeq" id="WP_241273399.1">
    <property type="nucleotide sequence ID" value="NZ_JAKZGS010000002.1"/>
</dbReference>
<gene>
    <name evidence="4" type="ORF">MM236_02735</name>
</gene>
<evidence type="ECO:0000313" key="4">
    <source>
        <dbReference type="EMBL" id="MCH7396881.1"/>
    </source>
</evidence>
<accession>A0ABS9UJT6</accession>
<reference evidence="4" key="1">
    <citation type="submission" date="2022-03" db="EMBL/GenBank/DDBJ databases">
        <title>De novo assembled genomes of Belliella spp. (Cyclobacteriaceae) strains.</title>
        <authorList>
            <person name="Szabo A."/>
            <person name="Korponai K."/>
            <person name="Felfoldi T."/>
        </authorList>
    </citation>
    <scope>NUCLEOTIDE SEQUENCE</scope>
    <source>
        <strain evidence="4">DSM 107340</strain>
    </source>
</reference>
<dbReference type="Gene3D" id="1.10.1400.10">
    <property type="match status" value="1"/>
</dbReference>
<dbReference type="InterPro" id="IPR002692">
    <property type="entry name" value="S45"/>
</dbReference>
<dbReference type="InterPro" id="IPR029055">
    <property type="entry name" value="Ntn_hydrolases_N"/>
</dbReference>
<evidence type="ECO:0000256" key="1">
    <source>
        <dbReference type="ARBA" id="ARBA00006586"/>
    </source>
</evidence>
<dbReference type="EMBL" id="JAKZGS010000002">
    <property type="protein sequence ID" value="MCH7396881.1"/>
    <property type="molecule type" value="Genomic_DNA"/>
</dbReference>
<evidence type="ECO:0000256" key="3">
    <source>
        <dbReference type="ARBA" id="ARBA00023145"/>
    </source>
</evidence>
<dbReference type="Gene3D" id="2.30.120.10">
    <property type="match status" value="1"/>
</dbReference>
<dbReference type="InterPro" id="IPR043146">
    <property type="entry name" value="Penicillin_amidase_N_B-knob"/>
</dbReference>
<dbReference type="CDD" id="cd03747">
    <property type="entry name" value="Ntn_PGA_like"/>
    <property type="match status" value="1"/>
</dbReference>
<evidence type="ECO:0000313" key="5">
    <source>
        <dbReference type="Proteomes" id="UP001165488"/>
    </source>
</evidence>
<comment type="caution">
    <text evidence="4">The sequence shown here is derived from an EMBL/GenBank/DDBJ whole genome shotgun (WGS) entry which is preliminary data.</text>
</comment>
<evidence type="ECO:0000256" key="2">
    <source>
        <dbReference type="ARBA" id="ARBA00022801"/>
    </source>
</evidence>
<proteinExistence type="inferred from homology"/>